<protein>
    <submittedName>
        <fullName evidence="2">Uncharacterized protein</fullName>
    </submittedName>
</protein>
<evidence type="ECO:0000313" key="2">
    <source>
        <dbReference type="EMBL" id="KUH39186.1"/>
    </source>
</evidence>
<dbReference type="SUPFAM" id="SSF63829">
    <property type="entry name" value="Calcium-dependent phosphotriesterase"/>
    <property type="match status" value="1"/>
</dbReference>
<dbReference type="Proteomes" id="UP000054011">
    <property type="component" value="Unassembled WGS sequence"/>
</dbReference>
<evidence type="ECO:0000256" key="1">
    <source>
        <dbReference type="SAM" id="MobiDB-lite"/>
    </source>
</evidence>
<name>A0A124ECZ4_9ACTN</name>
<dbReference type="RefSeq" id="WP_058941585.1">
    <property type="nucleotide sequence ID" value="NZ_LNSV01000015.1"/>
</dbReference>
<sequence>MRETGDVRIVPVPLGATEAPGRVRRAPGDRLSLRTPNRLEVHDREAFLAGARAPVEALDLPPGAHAEPAPGGGFVVAEAARVRAVAPDGTTRWELPHDTWHGGHRPPRAPGAPAPDPSGRLVAVTVPTLLPEEEVAARAVALQDGPRRRGYGRDRLLLLDAGTGTVRAEQPVAAVAGALALEWHAGGALLAASFRTAWYGWAGYWAEPSDGGLRILGVTADRHEVVGFLPGSSRVVTLRRAEWTALDDDRYELALHDARAAAGAAASPVATLDLNDLSWDAENDDFGSAHVLDGSHLLVTADWVPSEGPLEHTHWLLAADTLRPLGRLRYPCPVDDTVVPLGDGTWLTRDGDRLRHWRLG</sequence>
<dbReference type="AlphaFoldDB" id="A0A124ECZ4"/>
<feature type="region of interest" description="Disordered" evidence="1">
    <location>
        <begin position="88"/>
        <end position="117"/>
    </location>
</feature>
<dbReference type="OrthoDB" id="4454357at2"/>
<evidence type="ECO:0000313" key="3">
    <source>
        <dbReference type="Proteomes" id="UP000054011"/>
    </source>
</evidence>
<dbReference type="EMBL" id="LNSV01000015">
    <property type="protein sequence ID" value="KUH39186.1"/>
    <property type="molecule type" value="Genomic_DNA"/>
</dbReference>
<keyword evidence="3" id="KW-1185">Reference proteome</keyword>
<comment type="caution">
    <text evidence="2">The sequence shown here is derived from an EMBL/GenBank/DDBJ whole genome shotgun (WGS) entry which is preliminary data.</text>
</comment>
<proteinExistence type="predicted"/>
<gene>
    <name evidence="2" type="ORF">ATE80_08770</name>
</gene>
<reference evidence="2 3" key="1">
    <citation type="submission" date="2015-11" db="EMBL/GenBank/DDBJ databases">
        <title>Genome-wide analysis reveals the secondary metabolome in Streptomyces kanasensis ZX01.</title>
        <authorList>
            <person name="Zhang G."/>
            <person name="Han L."/>
            <person name="Feng J."/>
            <person name="Zhang X."/>
        </authorList>
    </citation>
    <scope>NUCLEOTIDE SEQUENCE [LARGE SCALE GENOMIC DNA]</scope>
    <source>
        <strain evidence="2 3">ZX01</strain>
    </source>
</reference>
<organism evidence="2 3">
    <name type="scientific">Streptomyces kanasensis</name>
    <dbReference type="NCBI Taxonomy" id="936756"/>
    <lineage>
        <taxon>Bacteria</taxon>
        <taxon>Bacillati</taxon>
        <taxon>Actinomycetota</taxon>
        <taxon>Actinomycetes</taxon>
        <taxon>Kitasatosporales</taxon>
        <taxon>Streptomycetaceae</taxon>
        <taxon>Streptomyces</taxon>
    </lineage>
</organism>
<accession>A0A124ECZ4</accession>